<gene>
    <name evidence="2" type="ORF">L227DRAFT_655662</name>
</gene>
<evidence type="ECO:0000313" key="3">
    <source>
        <dbReference type="Proteomes" id="UP000313359"/>
    </source>
</evidence>
<dbReference type="Proteomes" id="UP000313359">
    <property type="component" value="Unassembled WGS sequence"/>
</dbReference>
<dbReference type="STRING" id="1328759.A0A5C2S7E5"/>
<feature type="region of interest" description="Disordered" evidence="1">
    <location>
        <begin position="50"/>
        <end position="127"/>
    </location>
</feature>
<dbReference type="OrthoDB" id="2123952at2759"/>
<sequence length="220" mass="23941">MPLVSIDFGALHSKALIGILLSSNDSRAKGIMEDLAEDLHAKEIINRVDNSPYGYKGRSRGGDPDEPCKSTTRPAPGRQQRHAHDSDQVIKRSAAHRDTLLPDDQFASRTVEDVEDKPEDVPESGYSDAVSSISSHLGPCRQWVPTLLLLTMFSLAARYSPSAADVSPPPSKDSTTWITGDEYMEDAKVILGDTLSPSASSAKDVEFCTNSRQLCVQVLE</sequence>
<keyword evidence="3" id="KW-1185">Reference proteome</keyword>
<name>A0A5C2S7E5_9APHY</name>
<reference evidence="2" key="1">
    <citation type="journal article" date="2018" name="Genome Biol. Evol.">
        <title>Genomics and development of Lentinus tigrinus, a white-rot wood-decaying mushroom with dimorphic fruiting bodies.</title>
        <authorList>
            <person name="Wu B."/>
            <person name="Xu Z."/>
            <person name="Knudson A."/>
            <person name="Carlson A."/>
            <person name="Chen N."/>
            <person name="Kovaka S."/>
            <person name="LaButti K."/>
            <person name="Lipzen A."/>
            <person name="Pennachio C."/>
            <person name="Riley R."/>
            <person name="Schakwitz W."/>
            <person name="Umezawa K."/>
            <person name="Ohm R.A."/>
            <person name="Grigoriev I.V."/>
            <person name="Nagy L.G."/>
            <person name="Gibbons J."/>
            <person name="Hibbett D."/>
        </authorList>
    </citation>
    <scope>NUCLEOTIDE SEQUENCE [LARGE SCALE GENOMIC DNA]</scope>
    <source>
        <strain evidence="2">ALCF2SS1-6</strain>
    </source>
</reference>
<feature type="compositionally biased region" description="Basic and acidic residues" evidence="1">
    <location>
        <begin position="82"/>
        <end position="100"/>
    </location>
</feature>
<evidence type="ECO:0000313" key="2">
    <source>
        <dbReference type="EMBL" id="RPD57256.1"/>
    </source>
</evidence>
<proteinExistence type="predicted"/>
<evidence type="ECO:0000256" key="1">
    <source>
        <dbReference type="SAM" id="MobiDB-lite"/>
    </source>
</evidence>
<feature type="compositionally biased region" description="Acidic residues" evidence="1">
    <location>
        <begin position="113"/>
        <end position="122"/>
    </location>
</feature>
<protein>
    <submittedName>
        <fullName evidence="2">Uncharacterized protein</fullName>
    </submittedName>
</protein>
<dbReference type="EMBL" id="ML122282">
    <property type="protein sequence ID" value="RPD57256.1"/>
    <property type="molecule type" value="Genomic_DNA"/>
</dbReference>
<dbReference type="AlphaFoldDB" id="A0A5C2S7E5"/>
<organism evidence="2 3">
    <name type="scientific">Lentinus tigrinus ALCF2SS1-6</name>
    <dbReference type="NCBI Taxonomy" id="1328759"/>
    <lineage>
        <taxon>Eukaryota</taxon>
        <taxon>Fungi</taxon>
        <taxon>Dikarya</taxon>
        <taxon>Basidiomycota</taxon>
        <taxon>Agaricomycotina</taxon>
        <taxon>Agaricomycetes</taxon>
        <taxon>Polyporales</taxon>
        <taxon>Polyporaceae</taxon>
        <taxon>Lentinus</taxon>
    </lineage>
</organism>
<accession>A0A5C2S7E5</accession>